<evidence type="ECO:0000256" key="3">
    <source>
        <dbReference type="SAM" id="MobiDB-lite"/>
    </source>
</evidence>
<dbReference type="Gene3D" id="3.90.940.10">
    <property type="match status" value="1"/>
</dbReference>
<reference evidence="4" key="1">
    <citation type="submission" date="2017-10" db="EMBL/GenBank/DDBJ databases">
        <title>Ascovirus isolated from Spodoptera litura (Noctuidae: Lepidoptera) transmitted by generalist endoparasitoid Meteorus pulchricornis (Braconidae: Hymenoptera).</title>
        <authorList>
            <person name="Arai E."/>
            <person name="Ishii K."/>
            <person name="Ishii H."/>
            <person name="Kunimi Y."/>
            <person name="Inoue M.N."/>
            <person name="Makiyama N."/>
            <person name="Sagawa S."/>
            <person name="Nakai M."/>
        </authorList>
    </citation>
    <scope>NUCLEOTIDE SEQUENCE [LARGE SCALE GENOMIC DNA]</scope>
    <source>
        <strain evidence="4">ENT01</strain>
    </source>
</reference>
<dbReference type="InterPro" id="IPR036161">
    <property type="entry name" value="RPB6/omega-like_sf"/>
</dbReference>
<protein>
    <submittedName>
        <fullName evidence="4">Uncharacterized protein</fullName>
    </submittedName>
</protein>
<feature type="region of interest" description="Disordered" evidence="3">
    <location>
        <begin position="1"/>
        <end position="92"/>
    </location>
</feature>
<dbReference type="GO" id="GO:0003899">
    <property type="term" value="F:DNA-directed RNA polymerase activity"/>
    <property type="evidence" value="ECO:0007669"/>
    <property type="project" value="InterPro"/>
</dbReference>
<keyword evidence="2" id="KW-0804">Transcription</keyword>
<dbReference type="GO" id="GO:0003677">
    <property type="term" value="F:DNA binding"/>
    <property type="evidence" value="ECO:0007669"/>
    <property type="project" value="InterPro"/>
</dbReference>
<evidence type="ECO:0000256" key="1">
    <source>
        <dbReference type="ARBA" id="ARBA00022478"/>
    </source>
</evidence>
<evidence type="ECO:0000256" key="2">
    <source>
        <dbReference type="ARBA" id="ARBA00023163"/>
    </source>
</evidence>
<dbReference type="EMBL" id="LC332918">
    <property type="protein sequence ID" value="BBB16580.1"/>
    <property type="molecule type" value="Genomic_DNA"/>
</dbReference>
<dbReference type="GO" id="GO:0006351">
    <property type="term" value="P:DNA-templated transcription"/>
    <property type="evidence" value="ECO:0007669"/>
    <property type="project" value="InterPro"/>
</dbReference>
<keyword evidence="1" id="KW-0240">DNA-directed RNA polymerase</keyword>
<organism evidence="4">
    <name type="scientific">Heliothis virescens ascovirus 3j</name>
    <dbReference type="NCBI Taxonomy" id="1561067"/>
    <lineage>
        <taxon>Viruses</taxon>
        <taxon>Varidnaviria</taxon>
        <taxon>Bamfordvirae</taxon>
        <taxon>Nucleocytoviricota</taxon>
        <taxon>Megaviricetes</taxon>
        <taxon>Pimascovirales</taxon>
        <taxon>Pimascovirales incertae sedis</taxon>
        <taxon>Ascoviridae</taxon>
        <taxon>Ascovirus</taxon>
    </lineage>
</organism>
<dbReference type="Proteomes" id="UP000317522">
    <property type="component" value="Segment"/>
</dbReference>
<proteinExistence type="predicted"/>
<sequence length="222" mass="25536">MVSLKRHATMAESRRKPRKLNVDFSVKSDNDGGENAPASDFIDDDVDSEEFDEDDEQDEYEDRFKDDDDDDEDEYYDEADVNSYYEDESGNVDVDDMSIDEACDTEDDEAVAPPIHMYERQNELHTGETVLHLQSRLTKFERARAIALRAEHLQQFTRLNGVLDVKYLPQLKVGSTEMLIEVARGEMNRGTMPFVVYRRPTAPKAKCKPIPIPIEDLQPPLR</sequence>
<name>A0A2Z5UZJ4_9VIRU</name>
<dbReference type="GO" id="GO:0000428">
    <property type="term" value="C:DNA-directed RNA polymerase complex"/>
    <property type="evidence" value="ECO:0007669"/>
    <property type="project" value="UniProtKB-KW"/>
</dbReference>
<feature type="compositionally biased region" description="Acidic residues" evidence="3">
    <location>
        <begin position="41"/>
        <end position="92"/>
    </location>
</feature>
<accession>A0A2Z5UZJ4</accession>
<evidence type="ECO:0000313" key="4">
    <source>
        <dbReference type="EMBL" id="BBB16580.1"/>
    </source>
</evidence>